<evidence type="ECO:0000256" key="1">
    <source>
        <dbReference type="ARBA" id="ARBA00004123"/>
    </source>
</evidence>
<dbReference type="GO" id="GO:0000978">
    <property type="term" value="F:RNA polymerase II cis-regulatory region sequence-specific DNA binding"/>
    <property type="evidence" value="ECO:0007669"/>
    <property type="project" value="TreeGrafter"/>
</dbReference>
<dbReference type="GO" id="GO:0005634">
    <property type="term" value="C:nucleus"/>
    <property type="evidence" value="ECO:0007669"/>
    <property type="project" value="UniProtKB-SubCell"/>
</dbReference>
<dbReference type="Proteomes" id="UP000187283">
    <property type="component" value="Unassembled WGS sequence"/>
</dbReference>
<feature type="region of interest" description="Disordered" evidence="6">
    <location>
        <begin position="1"/>
        <end position="81"/>
    </location>
</feature>
<keyword evidence="2" id="KW-0805">Transcription regulation</keyword>
<proteinExistence type="predicted"/>
<keyword evidence="5" id="KW-0539">Nucleus</keyword>
<keyword evidence="4" id="KW-0804">Transcription</keyword>
<feature type="domain" description="BHLH" evidence="7">
    <location>
        <begin position="69"/>
        <end position="120"/>
    </location>
</feature>
<gene>
    <name evidence="8" type="ORF">AYI70_g7875</name>
</gene>
<comment type="subcellular location">
    <subcellularLocation>
        <location evidence="1">Nucleus</location>
    </subcellularLocation>
</comment>
<dbReference type="GO" id="GO:0046983">
    <property type="term" value="F:protein dimerization activity"/>
    <property type="evidence" value="ECO:0007669"/>
    <property type="project" value="InterPro"/>
</dbReference>
<name>A0A1R1XIF5_9FUNG</name>
<dbReference type="PROSITE" id="PS50888">
    <property type="entry name" value="BHLH"/>
    <property type="match status" value="1"/>
</dbReference>
<keyword evidence="3" id="KW-0238">DNA-binding</keyword>
<dbReference type="AlphaFoldDB" id="A0A1R1XIF5"/>
<evidence type="ECO:0000313" key="8">
    <source>
        <dbReference type="EMBL" id="OMJ14427.1"/>
    </source>
</evidence>
<dbReference type="PANTHER" id="PTHR15741">
    <property type="entry name" value="BASIC HELIX-LOOP-HELIX ZIP TRANSCRIPTION FACTOR"/>
    <property type="match status" value="1"/>
</dbReference>
<accession>A0A1R1XIF5</accession>
<evidence type="ECO:0000256" key="3">
    <source>
        <dbReference type="ARBA" id="ARBA00023125"/>
    </source>
</evidence>
<dbReference type="InterPro" id="IPR011598">
    <property type="entry name" value="bHLH_dom"/>
</dbReference>
<dbReference type="PANTHER" id="PTHR15741:SF27">
    <property type="entry name" value="TRANSCRIPTION FACTOR AP-4"/>
    <property type="match status" value="1"/>
</dbReference>
<comment type="caution">
    <text evidence="8">The sequence shown here is derived from an EMBL/GenBank/DDBJ whole genome shotgun (WGS) entry which is preliminary data.</text>
</comment>
<protein>
    <submittedName>
        <fullName evidence="8">Protein max</fullName>
    </submittedName>
</protein>
<feature type="compositionally biased region" description="Polar residues" evidence="6">
    <location>
        <begin position="58"/>
        <end position="67"/>
    </location>
</feature>
<sequence>MSEASSVSSRETSVVEGSDQGGLEQDAENQVERNLEVDSNGDARSVSRGFDEARRQRNGQQVELLSETQKRANHIASEQRRRHNIRNKYEKLIELVPTLDIMQRSEAVILEKTIEYVKFLILENEILSKKH</sequence>
<evidence type="ECO:0000256" key="6">
    <source>
        <dbReference type="SAM" id="MobiDB-lite"/>
    </source>
</evidence>
<dbReference type="OrthoDB" id="5778525at2759"/>
<organism evidence="8 9">
    <name type="scientific">Smittium culicis</name>
    <dbReference type="NCBI Taxonomy" id="133412"/>
    <lineage>
        <taxon>Eukaryota</taxon>
        <taxon>Fungi</taxon>
        <taxon>Fungi incertae sedis</taxon>
        <taxon>Zoopagomycota</taxon>
        <taxon>Kickxellomycotina</taxon>
        <taxon>Harpellomycetes</taxon>
        <taxon>Harpellales</taxon>
        <taxon>Legeriomycetaceae</taxon>
        <taxon>Smittium</taxon>
    </lineage>
</organism>
<dbReference type="InterPro" id="IPR052207">
    <property type="entry name" value="Max-like/E-box_TFs"/>
</dbReference>
<evidence type="ECO:0000259" key="7">
    <source>
        <dbReference type="PROSITE" id="PS50888"/>
    </source>
</evidence>
<dbReference type="Pfam" id="PF00010">
    <property type="entry name" value="HLH"/>
    <property type="match status" value="1"/>
</dbReference>
<dbReference type="STRING" id="133412.A0A1R1XIF5"/>
<dbReference type="SUPFAM" id="SSF47459">
    <property type="entry name" value="HLH, helix-loop-helix DNA-binding domain"/>
    <property type="match status" value="1"/>
</dbReference>
<dbReference type="EMBL" id="LSSN01003071">
    <property type="protein sequence ID" value="OMJ14427.1"/>
    <property type="molecule type" value="Genomic_DNA"/>
</dbReference>
<evidence type="ECO:0000256" key="5">
    <source>
        <dbReference type="ARBA" id="ARBA00023242"/>
    </source>
</evidence>
<feature type="compositionally biased region" description="Low complexity" evidence="6">
    <location>
        <begin position="1"/>
        <end position="18"/>
    </location>
</feature>
<evidence type="ECO:0000256" key="4">
    <source>
        <dbReference type="ARBA" id="ARBA00023163"/>
    </source>
</evidence>
<dbReference type="GO" id="GO:0000981">
    <property type="term" value="F:DNA-binding transcription factor activity, RNA polymerase II-specific"/>
    <property type="evidence" value="ECO:0007669"/>
    <property type="project" value="TreeGrafter"/>
</dbReference>
<evidence type="ECO:0000313" key="9">
    <source>
        <dbReference type="Proteomes" id="UP000187283"/>
    </source>
</evidence>
<keyword evidence="9" id="KW-1185">Reference proteome</keyword>
<evidence type="ECO:0000256" key="2">
    <source>
        <dbReference type="ARBA" id="ARBA00023015"/>
    </source>
</evidence>
<dbReference type="Gene3D" id="4.10.280.10">
    <property type="entry name" value="Helix-loop-helix DNA-binding domain"/>
    <property type="match status" value="1"/>
</dbReference>
<reference evidence="8 9" key="1">
    <citation type="submission" date="2017-01" db="EMBL/GenBank/DDBJ databases">
        <authorList>
            <person name="Mah S.A."/>
            <person name="Swanson W.J."/>
            <person name="Moy G.W."/>
            <person name="Vacquier V.D."/>
        </authorList>
    </citation>
    <scope>NUCLEOTIDE SEQUENCE [LARGE SCALE GENOMIC DNA]</scope>
    <source>
        <strain evidence="8 9">GSMNP</strain>
    </source>
</reference>
<dbReference type="InterPro" id="IPR036638">
    <property type="entry name" value="HLH_DNA-bd_sf"/>
</dbReference>
<dbReference type="SMART" id="SM00353">
    <property type="entry name" value="HLH"/>
    <property type="match status" value="1"/>
</dbReference>